<evidence type="ECO:0000256" key="1">
    <source>
        <dbReference type="ARBA" id="ARBA00004498"/>
    </source>
</evidence>
<feature type="signal peptide" evidence="14">
    <location>
        <begin position="1"/>
        <end position="22"/>
    </location>
</feature>
<name>A0A6P3VVW8_CLUHA</name>
<dbReference type="FunFam" id="2.60.40.3210:FF:000001">
    <property type="entry name" value="Zona pellucida sperm-binding protein 3"/>
    <property type="match status" value="1"/>
</dbReference>
<dbReference type="GeneID" id="105899771"/>
<evidence type="ECO:0000256" key="13">
    <source>
        <dbReference type="ARBA" id="ARBA00023180"/>
    </source>
</evidence>
<evidence type="ECO:0000256" key="2">
    <source>
        <dbReference type="ARBA" id="ARBA00006735"/>
    </source>
</evidence>
<dbReference type="PANTHER" id="PTHR11576:SF2">
    <property type="entry name" value="ZONA PELLUCIDA SPERM-BINDING PROTEIN 3"/>
    <property type="match status" value="1"/>
</dbReference>
<keyword evidence="7 14" id="KW-0165">Cleavage on pair of basic residues</keyword>
<evidence type="ECO:0000256" key="11">
    <source>
        <dbReference type="ARBA" id="ARBA00023136"/>
    </source>
</evidence>
<keyword evidence="17" id="KW-1185">Reference proteome</keyword>
<protein>
    <recommendedName>
        <fullName evidence="3 14">Zona pellucida sperm-binding protein 3</fullName>
    </recommendedName>
</protein>
<evidence type="ECO:0000256" key="15">
    <source>
        <dbReference type="SAM" id="MobiDB-lite"/>
    </source>
</evidence>
<dbReference type="InterPro" id="IPR001507">
    <property type="entry name" value="ZP_dom"/>
</dbReference>
<dbReference type="GO" id="GO:0035803">
    <property type="term" value="P:egg coat formation"/>
    <property type="evidence" value="ECO:0007669"/>
    <property type="project" value="UniProtKB-UniRule"/>
</dbReference>
<dbReference type="GO" id="GO:0007339">
    <property type="term" value="P:binding of sperm to zona pellucida"/>
    <property type="evidence" value="ECO:0007669"/>
    <property type="project" value="UniProtKB-UniRule"/>
</dbReference>
<keyword evidence="11" id="KW-0472">Membrane</keyword>
<dbReference type="PROSITE" id="PS51034">
    <property type="entry name" value="ZP_2"/>
    <property type="match status" value="1"/>
</dbReference>
<comment type="function">
    <text evidence="14">Component of the zona pellucida, an extracellular matrix surrounding oocytes which mediates sperm binding, induction of the acrosome reaction and prevents post-fertilization polyspermy. The zona pellucida is composed of 3 to 4 glycoproteins, ZP1, ZP2, ZP3, and ZP4. ZP3 is essential for sperm binding and zona matrix formation.</text>
</comment>
<dbReference type="PANTHER" id="PTHR11576">
    <property type="entry name" value="ZONA PELLUCIDA SPERM-BINDING PROTEIN 3"/>
    <property type="match status" value="1"/>
</dbReference>
<dbReference type="SMART" id="SM00241">
    <property type="entry name" value="ZP"/>
    <property type="match status" value="1"/>
</dbReference>
<dbReference type="Gene3D" id="2.60.40.3210">
    <property type="entry name" value="Zona pellucida, ZP-N domain"/>
    <property type="match status" value="1"/>
</dbReference>
<sequence>MGFRAWLSVFLVLFGIGLQIQADQLPDWFTREAQDQSSLSDWAAYHLLQEDHAEESVDESSLPEPQSAVQEPVRKALKKRAQEPFPLQSKPTLQGPVKQLSWMFPRMPEKPKEPERPFVLREPVPANSVAVRCGEADVQVEVNQDFFGTGQLIHPADIYLSDCAVTGEDPSDQVLFFESELHKCGSKIQVTEDELVYIFTLQYAPKALNGSPIIKTNGATVDIQCHYPREHNVSSDALMPTWVPFAATKAAEEVLVFSLRLMTDDWEFKRATNTYYLGNVLHIEASVIQYNHVPLRVFAHSCVATAVPDVNASPRYSFIENYGCLVDAKLTGSGSRFLPRVQDNRLQFELEAFRFAQAEGTTIYITCQLVATAASTDSDHKSCSFSDDRWTSADGNDQMCRCCDSTCGPTRKTRDVSADEQWESEAVLGPILIKDVYRDLHFK</sequence>
<keyword evidence="4 14" id="KW-1003">Cell membrane</keyword>
<comment type="similarity">
    <text evidence="2 14">Belongs to the ZP domain family. ZPC subfamily.</text>
</comment>
<accession>A0A6P3VVW8</accession>
<evidence type="ECO:0000259" key="16">
    <source>
        <dbReference type="PROSITE" id="PS51034"/>
    </source>
</evidence>
<evidence type="ECO:0000256" key="5">
    <source>
        <dbReference type="ARBA" id="ARBA00022525"/>
    </source>
</evidence>
<feature type="domain" description="ZP" evidence="16">
    <location>
        <begin position="132"/>
        <end position="390"/>
    </location>
</feature>
<reference evidence="18" key="1">
    <citation type="submission" date="2025-08" db="UniProtKB">
        <authorList>
            <consortium name="RefSeq"/>
        </authorList>
    </citation>
    <scope>IDENTIFICATION</scope>
</reference>
<dbReference type="GO" id="GO:0035805">
    <property type="term" value="C:egg coat"/>
    <property type="evidence" value="ECO:0007669"/>
    <property type="project" value="UniProtKB-SubCell"/>
</dbReference>
<dbReference type="Pfam" id="PF00100">
    <property type="entry name" value="Zona_pellucida"/>
    <property type="match status" value="1"/>
</dbReference>
<proteinExistence type="inferred from homology"/>
<evidence type="ECO:0000256" key="3">
    <source>
        <dbReference type="ARBA" id="ARBA00017980"/>
    </source>
</evidence>
<comment type="domain">
    <text evidence="14">The ZP domain is involved in the polymerization of the ZP proteins to form the zona pellucida.</text>
</comment>
<evidence type="ECO:0000256" key="6">
    <source>
        <dbReference type="ARBA" id="ARBA00022530"/>
    </source>
</evidence>
<dbReference type="InterPro" id="IPR048290">
    <property type="entry name" value="ZP_chr"/>
</dbReference>
<evidence type="ECO:0000256" key="8">
    <source>
        <dbReference type="ARBA" id="ARBA00022692"/>
    </source>
</evidence>
<dbReference type="FunFam" id="2.60.40.4100:FF:000002">
    <property type="entry name" value="Zona pellucida sperm-binding protein 3"/>
    <property type="match status" value="1"/>
</dbReference>
<dbReference type="Proteomes" id="UP000515152">
    <property type="component" value="Chromosome 6"/>
</dbReference>
<keyword evidence="10" id="KW-1133">Transmembrane helix</keyword>
<keyword evidence="8" id="KW-0812">Transmembrane</keyword>
<evidence type="ECO:0000256" key="9">
    <source>
        <dbReference type="ARBA" id="ARBA00022729"/>
    </source>
</evidence>
<evidence type="ECO:0000313" key="18">
    <source>
        <dbReference type="RefSeq" id="XP_012682438.2"/>
    </source>
</evidence>
<dbReference type="GO" id="GO:0032190">
    <property type="term" value="F:acrosin binding"/>
    <property type="evidence" value="ECO:0007669"/>
    <property type="project" value="TreeGrafter"/>
</dbReference>
<dbReference type="GO" id="GO:0005886">
    <property type="term" value="C:plasma membrane"/>
    <property type="evidence" value="ECO:0007669"/>
    <property type="project" value="UniProtKB-SubCell"/>
</dbReference>
<keyword evidence="9 14" id="KW-0732">Signal</keyword>
<dbReference type="PRINTS" id="PR00023">
    <property type="entry name" value="ZPELLUCIDA"/>
</dbReference>
<feature type="region of interest" description="Disordered" evidence="15">
    <location>
        <begin position="53"/>
        <end position="75"/>
    </location>
</feature>
<keyword evidence="5 14" id="KW-0964">Secreted</keyword>
<dbReference type="Gene3D" id="2.60.40.4100">
    <property type="entry name" value="Zona pellucida, ZP-C domain"/>
    <property type="match status" value="1"/>
</dbReference>
<evidence type="ECO:0000256" key="12">
    <source>
        <dbReference type="ARBA" id="ARBA00023157"/>
    </source>
</evidence>
<dbReference type="InterPro" id="IPR055356">
    <property type="entry name" value="ZP-N"/>
</dbReference>
<organism evidence="17 18">
    <name type="scientific">Clupea harengus</name>
    <name type="common">Atlantic herring</name>
    <dbReference type="NCBI Taxonomy" id="7950"/>
    <lineage>
        <taxon>Eukaryota</taxon>
        <taxon>Metazoa</taxon>
        <taxon>Chordata</taxon>
        <taxon>Craniata</taxon>
        <taxon>Vertebrata</taxon>
        <taxon>Euteleostomi</taxon>
        <taxon>Actinopterygii</taxon>
        <taxon>Neopterygii</taxon>
        <taxon>Teleostei</taxon>
        <taxon>Clupei</taxon>
        <taxon>Clupeiformes</taxon>
        <taxon>Clupeoidei</taxon>
        <taxon>Clupeidae</taxon>
        <taxon>Clupea</taxon>
    </lineage>
</organism>
<dbReference type="OrthoDB" id="8880842at2759"/>
<dbReference type="GO" id="GO:2000344">
    <property type="term" value="P:positive regulation of acrosome reaction"/>
    <property type="evidence" value="ECO:0007669"/>
    <property type="project" value="UniProtKB-UniRule"/>
</dbReference>
<gene>
    <name evidence="18" type="primary">LOC105899771</name>
</gene>
<comment type="subcellular location">
    <subcellularLocation>
        <location evidence="1">Secreted</location>
        <location evidence="1">Extracellular space</location>
        <location evidence="1">Extracellular matrix</location>
    </subcellularLocation>
    <subcellularLocation>
        <location evidence="14">Zona pellucida</location>
    </subcellularLocation>
    <subcellularLocation>
        <location evidence="14">Cell membrane</location>
        <topology evidence="14">Single-pass type I membrane protein</topology>
    </subcellularLocation>
</comment>
<comment type="PTM">
    <text evidence="14">Proteolytically cleaved before the transmembrane segment to yield the secreted ectodomain incorporated in the zona pellucida.</text>
</comment>
<evidence type="ECO:0000256" key="10">
    <source>
        <dbReference type="ARBA" id="ARBA00022989"/>
    </source>
</evidence>
<feature type="chain" id="PRO_5028515677" description="Zona pellucida sperm-binding protein 3" evidence="14">
    <location>
        <begin position="23"/>
        <end position="443"/>
    </location>
</feature>
<dbReference type="KEGG" id="char:105899771"/>
<dbReference type="AlphaFoldDB" id="A0A6P3VVW8"/>
<evidence type="ECO:0000256" key="4">
    <source>
        <dbReference type="ARBA" id="ARBA00022475"/>
    </source>
</evidence>
<dbReference type="RefSeq" id="XP_012682438.2">
    <property type="nucleotide sequence ID" value="XM_012826984.3"/>
</dbReference>
<evidence type="ECO:0000313" key="17">
    <source>
        <dbReference type="Proteomes" id="UP000515152"/>
    </source>
</evidence>
<dbReference type="InterPro" id="IPR055355">
    <property type="entry name" value="ZP-C"/>
</dbReference>
<evidence type="ECO:0000256" key="14">
    <source>
        <dbReference type="RuleBase" id="RU367066"/>
    </source>
</evidence>
<keyword evidence="12 14" id="KW-1015">Disulfide bond</keyword>
<dbReference type="GO" id="GO:0035804">
    <property type="term" value="F:structural constituent of egg coat"/>
    <property type="evidence" value="ECO:0007669"/>
    <property type="project" value="UniProtKB-UniRule"/>
</dbReference>
<keyword evidence="6 14" id="KW-0272">Extracellular matrix</keyword>
<evidence type="ECO:0000256" key="7">
    <source>
        <dbReference type="ARBA" id="ARBA00022685"/>
    </source>
</evidence>
<dbReference type="Pfam" id="PF23344">
    <property type="entry name" value="ZP-N"/>
    <property type="match status" value="1"/>
</dbReference>
<dbReference type="InterPro" id="IPR042235">
    <property type="entry name" value="ZP-C_dom"/>
</dbReference>
<keyword evidence="13" id="KW-0325">Glycoprotein</keyword>